<dbReference type="EMBL" id="SNRW01012472">
    <property type="protein sequence ID" value="KAA6373780.1"/>
    <property type="molecule type" value="Genomic_DNA"/>
</dbReference>
<feature type="compositionally biased region" description="Low complexity" evidence="1">
    <location>
        <begin position="67"/>
        <end position="77"/>
    </location>
</feature>
<evidence type="ECO:0000256" key="1">
    <source>
        <dbReference type="SAM" id="MobiDB-lite"/>
    </source>
</evidence>
<feature type="compositionally biased region" description="Polar residues" evidence="1">
    <location>
        <begin position="334"/>
        <end position="347"/>
    </location>
</feature>
<evidence type="ECO:0000313" key="3">
    <source>
        <dbReference type="Proteomes" id="UP000324800"/>
    </source>
</evidence>
<feature type="region of interest" description="Disordered" evidence="1">
    <location>
        <begin position="265"/>
        <end position="356"/>
    </location>
</feature>
<feature type="compositionally biased region" description="Basic and acidic residues" evidence="1">
    <location>
        <begin position="150"/>
        <end position="162"/>
    </location>
</feature>
<dbReference type="AlphaFoldDB" id="A0A5J4UUC8"/>
<proteinExistence type="predicted"/>
<feature type="region of interest" description="Disordered" evidence="1">
    <location>
        <begin position="132"/>
        <end position="235"/>
    </location>
</feature>
<gene>
    <name evidence="2" type="ORF">EZS28_030693</name>
</gene>
<evidence type="ECO:0000313" key="2">
    <source>
        <dbReference type="EMBL" id="KAA6373780.1"/>
    </source>
</evidence>
<protein>
    <submittedName>
        <fullName evidence="2">Uncharacterized protein</fullName>
    </submittedName>
</protein>
<feature type="compositionally biased region" description="Basic and acidic residues" evidence="1">
    <location>
        <begin position="186"/>
        <end position="199"/>
    </location>
</feature>
<organism evidence="2 3">
    <name type="scientific">Streblomastix strix</name>
    <dbReference type="NCBI Taxonomy" id="222440"/>
    <lineage>
        <taxon>Eukaryota</taxon>
        <taxon>Metamonada</taxon>
        <taxon>Preaxostyla</taxon>
        <taxon>Oxymonadida</taxon>
        <taxon>Streblomastigidae</taxon>
        <taxon>Streblomastix</taxon>
    </lineage>
</organism>
<feature type="region of interest" description="Disordered" evidence="1">
    <location>
        <begin position="46"/>
        <end position="112"/>
    </location>
</feature>
<sequence>MTEFVLNRGSRQLTFKMVNSHPICPFNRTPVKRILSSFQNGISVSLQDGTTGGGSASSFDRDAGKTSSSGSSSRSFDMDTDQSSDQDQHQEVGNAPTEPNAPKRRERKEIKDPIRFRQVLFLNTKEMMKETDKISRMQGDANPNKPMPAVEEKKNKKDKKDATPTLPSELDPNQLYSPAYIAVAVDAKKPEDTKKDTKGPTRKPIKNLPGPETRDGQAKDQPGQNPHGTISKLKDMLIPIGSRPRPMSILAEPLYSDPAEFLAATGTPLLPPQRIDPHKSNQTINKAKDTKNNKKLQSGTVTQTNTQRGASNSNNSPQSTNKMSIVDQLAATLTRGNQIEGSPQSTTKRLRATGGT</sequence>
<accession>A0A5J4UUC8</accession>
<feature type="compositionally biased region" description="Polar residues" evidence="1">
    <location>
        <begin position="295"/>
        <end position="323"/>
    </location>
</feature>
<name>A0A5J4UUC8_9EUKA</name>
<feature type="compositionally biased region" description="Basic and acidic residues" evidence="1">
    <location>
        <begin position="101"/>
        <end position="112"/>
    </location>
</feature>
<comment type="caution">
    <text evidence="2">The sequence shown here is derived from an EMBL/GenBank/DDBJ whole genome shotgun (WGS) entry which is preliminary data.</text>
</comment>
<dbReference type="Proteomes" id="UP000324800">
    <property type="component" value="Unassembled WGS sequence"/>
</dbReference>
<reference evidence="2 3" key="1">
    <citation type="submission" date="2019-03" db="EMBL/GenBank/DDBJ databases">
        <title>Single cell metagenomics reveals metabolic interactions within the superorganism composed of flagellate Streblomastix strix and complex community of Bacteroidetes bacteria on its surface.</title>
        <authorList>
            <person name="Treitli S.C."/>
            <person name="Kolisko M."/>
            <person name="Husnik F."/>
            <person name="Keeling P."/>
            <person name="Hampl V."/>
        </authorList>
    </citation>
    <scope>NUCLEOTIDE SEQUENCE [LARGE SCALE GENOMIC DNA]</scope>
    <source>
        <strain evidence="2">ST1C</strain>
    </source>
</reference>